<organism evidence="2 3">
    <name type="scientific">Brevibacillus fulvus</name>
    <dbReference type="NCBI Taxonomy" id="1125967"/>
    <lineage>
        <taxon>Bacteria</taxon>
        <taxon>Bacillati</taxon>
        <taxon>Bacillota</taxon>
        <taxon>Bacilli</taxon>
        <taxon>Bacillales</taxon>
        <taxon>Paenibacillaceae</taxon>
        <taxon>Brevibacillus</taxon>
    </lineage>
</organism>
<dbReference type="InterPro" id="IPR002645">
    <property type="entry name" value="STAS_dom"/>
</dbReference>
<accession>A0A938XT86</accession>
<evidence type="ECO:0000259" key="1">
    <source>
        <dbReference type="PROSITE" id="PS50801"/>
    </source>
</evidence>
<proteinExistence type="predicted"/>
<evidence type="ECO:0000313" key="3">
    <source>
        <dbReference type="Proteomes" id="UP000717624"/>
    </source>
</evidence>
<comment type="caution">
    <text evidence="2">The sequence shown here is derived from an EMBL/GenBank/DDBJ whole genome shotgun (WGS) entry which is preliminary data.</text>
</comment>
<dbReference type="Proteomes" id="UP000717624">
    <property type="component" value="Unassembled WGS sequence"/>
</dbReference>
<dbReference type="AlphaFoldDB" id="A0A938XT86"/>
<feature type="domain" description="STAS" evidence="1">
    <location>
        <begin position="1"/>
        <end position="104"/>
    </location>
</feature>
<gene>
    <name evidence="2" type="ORF">JOD01_001634</name>
</gene>
<dbReference type="PROSITE" id="PS50801">
    <property type="entry name" value="STAS"/>
    <property type="match status" value="1"/>
</dbReference>
<dbReference type="Gene3D" id="3.30.750.24">
    <property type="entry name" value="STAS domain"/>
    <property type="match status" value="1"/>
</dbReference>
<dbReference type="Pfam" id="PF01740">
    <property type="entry name" value="STAS"/>
    <property type="match status" value="1"/>
</dbReference>
<dbReference type="RefSeq" id="WP_204517737.1">
    <property type="nucleotide sequence ID" value="NZ_BAABIN010000007.1"/>
</dbReference>
<reference evidence="2" key="1">
    <citation type="submission" date="2021-01" db="EMBL/GenBank/DDBJ databases">
        <title>Genomic Encyclopedia of Type Strains, Phase IV (KMG-IV): sequencing the most valuable type-strain genomes for metagenomic binning, comparative biology and taxonomic classification.</title>
        <authorList>
            <person name="Goeker M."/>
        </authorList>
    </citation>
    <scope>NUCLEOTIDE SEQUENCE</scope>
    <source>
        <strain evidence="2">DSM 25523</strain>
    </source>
</reference>
<dbReference type="GO" id="GO:0043856">
    <property type="term" value="F:anti-sigma factor antagonist activity"/>
    <property type="evidence" value="ECO:0007669"/>
    <property type="project" value="TreeGrafter"/>
</dbReference>
<keyword evidence="3" id="KW-1185">Reference proteome</keyword>
<sequence>MDFQLEEKGQLVTILLAGELDMSVSEQLGQLVRTQGRQHERIDIDFAAVSFVDSAGIGSIFFAAKELLANGKQVEIINIQEEIYDILQVLGFGEALGLTLRKAN</sequence>
<dbReference type="SUPFAM" id="SSF52091">
    <property type="entry name" value="SpoIIaa-like"/>
    <property type="match status" value="1"/>
</dbReference>
<dbReference type="CDD" id="cd07043">
    <property type="entry name" value="STAS_anti-anti-sigma_factors"/>
    <property type="match status" value="1"/>
</dbReference>
<dbReference type="EMBL" id="JAFBEB010000004">
    <property type="protein sequence ID" value="MBM7590033.1"/>
    <property type="molecule type" value="Genomic_DNA"/>
</dbReference>
<dbReference type="InterPro" id="IPR036513">
    <property type="entry name" value="STAS_dom_sf"/>
</dbReference>
<name>A0A938XT86_9BACL</name>
<protein>
    <submittedName>
        <fullName evidence="2">Anti-anti-sigma factor</fullName>
    </submittedName>
</protein>
<dbReference type="PANTHER" id="PTHR33495">
    <property type="entry name" value="ANTI-SIGMA FACTOR ANTAGONIST TM_1081-RELATED-RELATED"/>
    <property type="match status" value="1"/>
</dbReference>
<evidence type="ECO:0000313" key="2">
    <source>
        <dbReference type="EMBL" id="MBM7590033.1"/>
    </source>
</evidence>